<dbReference type="EMBL" id="CATQJA010002617">
    <property type="protein sequence ID" value="CAJ0573346.1"/>
    <property type="molecule type" value="Genomic_DNA"/>
</dbReference>
<dbReference type="PANTHER" id="PTHR10127">
    <property type="entry name" value="DISCOIDIN, CUB, EGF, LAMININ , AND ZINC METALLOPROTEASE DOMAIN CONTAINING"/>
    <property type="match status" value="1"/>
</dbReference>
<comment type="cofactor">
    <cofactor evidence="2 3">
        <name>Zn(2+)</name>
        <dbReference type="ChEBI" id="CHEBI:29105"/>
    </cofactor>
    <text evidence="2 3">Binds 1 zinc ion per subunit.</text>
</comment>
<comment type="caution">
    <text evidence="5">The sequence shown here is derived from an EMBL/GenBank/DDBJ whole genome shotgun (WGS) entry which is preliminary data.</text>
</comment>
<comment type="caution">
    <text evidence="2">Lacks conserved residue(s) required for the propagation of feature annotation.</text>
</comment>
<organism evidence="5 6">
    <name type="scientific">Mesorhabditis spiculigera</name>
    <dbReference type="NCBI Taxonomy" id="96644"/>
    <lineage>
        <taxon>Eukaryota</taxon>
        <taxon>Metazoa</taxon>
        <taxon>Ecdysozoa</taxon>
        <taxon>Nematoda</taxon>
        <taxon>Chromadorea</taxon>
        <taxon>Rhabditida</taxon>
        <taxon>Rhabditina</taxon>
        <taxon>Rhabditomorpha</taxon>
        <taxon>Rhabditoidea</taxon>
        <taxon>Rhabditidae</taxon>
        <taxon>Mesorhabditinae</taxon>
        <taxon>Mesorhabditis</taxon>
    </lineage>
</organism>
<dbReference type="PANTHER" id="PTHR10127:SF880">
    <property type="entry name" value="ZINC METALLOPROTEINASE NAS-5"/>
    <property type="match status" value="1"/>
</dbReference>
<reference evidence="5" key="1">
    <citation type="submission" date="2023-06" db="EMBL/GenBank/DDBJ databases">
        <authorList>
            <person name="Delattre M."/>
        </authorList>
    </citation>
    <scope>NUCLEOTIDE SEQUENCE</scope>
    <source>
        <strain evidence="5">AF72</strain>
    </source>
</reference>
<keyword evidence="2 3" id="KW-0645">Protease</keyword>
<dbReference type="Proteomes" id="UP001177023">
    <property type="component" value="Unassembled WGS sequence"/>
</dbReference>
<dbReference type="Pfam" id="PF01400">
    <property type="entry name" value="Astacin"/>
    <property type="match status" value="1"/>
</dbReference>
<keyword evidence="1" id="KW-1015">Disulfide bond</keyword>
<name>A0AA36CQC3_9BILA</name>
<dbReference type="InterPro" id="IPR001506">
    <property type="entry name" value="Peptidase_M12A"/>
</dbReference>
<evidence type="ECO:0000256" key="2">
    <source>
        <dbReference type="PROSITE-ProRule" id="PRU01211"/>
    </source>
</evidence>
<sequence length="345" mass="38295">MGQRIDIFSQKAGAGDIAQLHATDNGNVMMNALPRDSRNRWVNVRDQDGYYVIPYQITGQFDSEEKSIIVGAMQRIANNTCIKFKPASGERDYVEIQNKQNEGCYTIVGRQPGRNVVMLEANDMATCVEPDIVIHELFHSIGLWHEHMRTDRDQFIRVHFENIPSYYQSQFEKVTPEETTSYGIPYDYRSVMHYAEDAFARPSTISMETMDPKFQKVIGKAPDASASDYGKVCIMYGCGQCMGKPFDEKTFVSSLNGVSALPTAPPVPTRPPIVPQIIVEGGGVTDGSDCFDLLSPICSMVSSGNFFFSCSSSLTSRICCRTCRNMATNDSNGRGSSLLGLFGRL</sequence>
<keyword evidence="2 3" id="KW-0479">Metal-binding</keyword>
<dbReference type="EC" id="3.4.24.-" evidence="3"/>
<dbReference type="InterPro" id="IPR034035">
    <property type="entry name" value="Astacin-like_dom"/>
</dbReference>
<gene>
    <name evidence="5" type="ORF">MSPICULIGERA_LOCUS11707</name>
</gene>
<keyword evidence="6" id="KW-1185">Reference proteome</keyword>
<feature type="binding site" evidence="2">
    <location>
        <position position="139"/>
    </location>
    <ligand>
        <name>Zn(2+)</name>
        <dbReference type="ChEBI" id="CHEBI:29105"/>
        <note>catalytic</note>
    </ligand>
</feature>
<dbReference type="PROSITE" id="PS51864">
    <property type="entry name" value="ASTACIN"/>
    <property type="match status" value="1"/>
</dbReference>
<evidence type="ECO:0000313" key="5">
    <source>
        <dbReference type="EMBL" id="CAJ0573346.1"/>
    </source>
</evidence>
<feature type="active site" evidence="2">
    <location>
        <position position="136"/>
    </location>
</feature>
<keyword evidence="2 3" id="KW-0862">Zinc</keyword>
<dbReference type="InterPro" id="IPR006026">
    <property type="entry name" value="Peptidase_Metallo"/>
</dbReference>
<keyword evidence="2 3" id="KW-0482">Metalloprotease</keyword>
<feature type="binding site" evidence="2">
    <location>
        <position position="135"/>
    </location>
    <ligand>
        <name>Zn(2+)</name>
        <dbReference type="ChEBI" id="CHEBI:29105"/>
        <note>catalytic</note>
    </ligand>
</feature>
<accession>A0AA36CQC3</accession>
<protein>
    <recommendedName>
        <fullName evidence="3">Metalloendopeptidase</fullName>
        <ecNumber evidence="3">3.4.24.-</ecNumber>
    </recommendedName>
</protein>
<evidence type="ECO:0000313" key="6">
    <source>
        <dbReference type="Proteomes" id="UP001177023"/>
    </source>
</evidence>
<dbReference type="PRINTS" id="PR00480">
    <property type="entry name" value="ASTACIN"/>
</dbReference>
<keyword evidence="2 3" id="KW-0378">Hydrolase</keyword>
<dbReference type="Gene3D" id="3.40.390.10">
    <property type="entry name" value="Collagenase (Catalytic Domain)"/>
    <property type="match status" value="1"/>
</dbReference>
<dbReference type="SMART" id="SM00235">
    <property type="entry name" value="ZnMc"/>
    <property type="match status" value="1"/>
</dbReference>
<evidence type="ECO:0000256" key="3">
    <source>
        <dbReference type="RuleBase" id="RU361183"/>
    </source>
</evidence>
<evidence type="ECO:0000259" key="4">
    <source>
        <dbReference type="PROSITE" id="PS51864"/>
    </source>
</evidence>
<feature type="domain" description="Peptidase M12A" evidence="4">
    <location>
        <begin position="31"/>
        <end position="239"/>
    </location>
</feature>
<dbReference type="GO" id="GO:0008270">
    <property type="term" value="F:zinc ion binding"/>
    <property type="evidence" value="ECO:0007669"/>
    <property type="project" value="UniProtKB-UniRule"/>
</dbReference>
<dbReference type="InterPro" id="IPR024079">
    <property type="entry name" value="MetalloPept_cat_dom_sf"/>
</dbReference>
<feature type="binding site" evidence="2">
    <location>
        <position position="145"/>
    </location>
    <ligand>
        <name>Zn(2+)</name>
        <dbReference type="ChEBI" id="CHEBI:29105"/>
        <note>catalytic</note>
    </ligand>
</feature>
<proteinExistence type="predicted"/>
<dbReference type="GO" id="GO:0004222">
    <property type="term" value="F:metalloendopeptidase activity"/>
    <property type="evidence" value="ECO:0007669"/>
    <property type="project" value="UniProtKB-UniRule"/>
</dbReference>
<evidence type="ECO:0000256" key="1">
    <source>
        <dbReference type="ARBA" id="ARBA00023157"/>
    </source>
</evidence>
<dbReference type="SUPFAM" id="SSF55486">
    <property type="entry name" value="Metalloproteases ('zincins'), catalytic domain"/>
    <property type="match status" value="1"/>
</dbReference>
<dbReference type="GO" id="GO:0006508">
    <property type="term" value="P:proteolysis"/>
    <property type="evidence" value="ECO:0007669"/>
    <property type="project" value="UniProtKB-KW"/>
</dbReference>
<dbReference type="CDD" id="cd04280">
    <property type="entry name" value="ZnMc_astacin_like"/>
    <property type="match status" value="1"/>
</dbReference>
<feature type="non-terminal residue" evidence="5">
    <location>
        <position position="1"/>
    </location>
</feature>
<dbReference type="AlphaFoldDB" id="A0AA36CQC3"/>